<dbReference type="SUPFAM" id="SSF48403">
    <property type="entry name" value="Ankyrin repeat"/>
    <property type="match status" value="1"/>
</dbReference>
<evidence type="ECO:0000313" key="6">
    <source>
        <dbReference type="Proteomes" id="UP001321760"/>
    </source>
</evidence>
<feature type="region of interest" description="Disordered" evidence="4">
    <location>
        <begin position="1"/>
        <end position="31"/>
    </location>
</feature>
<keyword evidence="2 3" id="KW-0040">ANK repeat</keyword>
<dbReference type="GO" id="GO:0005737">
    <property type="term" value="C:cytoplasm"/>
    <property type="evidence" value="ECO:0007669"/>
    <property type="project" value="TreeGrafter"/>
</dbReference>
<gene>
    <name evidence="5" type="ORF">QBC34DRAFT_321450</name>
</gene>
<reference evidence="5" key="1">
    <citation type="journal article" date="2023" name="Mol. Phylogenet. Evol.">
        <title>Genome-scale phylogeny and comparative genomics of the fungal order Sordariales.</title>
        <authorList>
            <person name="Hensen N."/>
            <person name="Bonometti L."/>
            <person name="Westerberg I."/>
            <person name="Brannstrom I.O."/>
            <person name="Guillou S."/>
            <person name="Cros-Aarteil S."/>
            <person name="Calhoun S."/>
            <person name="Haridas S."/>
            <person name="Kuo A."/>
            <person name="Mondo S."/>
            <person name="Pangilinan J."/>
            <person name="Riley R."/>
            <person name="LaButti K."/>
            <person name="Andreopoulos B."/>
            <person name="Lipzen A."/>
            <person name="Chen C."/>
            <person name="Yan M."/>
            <person name="Daum C."/>
            <person name="Ng V."/>
            <person name="Clum A."/>
            <person name="Steindorff A."/>
            <person name="Ohm R.A."/>
            <person name="Martin F."/>
            <person name="Silar P."/>
            <person name="Natvig D.O."/>
            <person name="Lalanne C."/>
            <person name="Gautier V."/>
            <person name="Ament-Velasquez S.L."/>
            <person name="Kruys A."/>
            <person name="Hutchinson M.I."/>
            <person name="Powell A.J."/>
            <person name="Barry K."/>
            <person name="Miller A.N."/>
            <person name="Grigoriev I.V."/>
            <person name="Debuchy R."/>
            <person name="Gladieux P."/>
            <person name="Hiltunen Thoren M."/>
            <person name="Johannesson H."/>
        </authorList>
    </citation>
    <scope>NUCLEOTIDE SEQUENCE</scope>
    <source>
        <strain evidence="5">PSN243</strain>
    </source>
</reference>
<keyword evidence="6" id="KW-1185">Reference proteome</keyword>
<dbReference type="AlphaFoldDB" id="A0AAV9GX01"/>
<dbReference type="PRINTS" id="PR01415">
    <property type="entry name" value="ANKYRIN"/>
</dbReference>
<feature type="compositionally biased region" description="Basic and acidic residues" evidence="4">
    <location>
        <begin position="1"/>
        <end position="15"/>
    </location>
</feature>
<accession>A0AAV9GX01</accession>
<dbReference type="Proteomes" id="UP001321760">
    <property type="component" value="Unassembled WGS sequence"/>
</dbReference>
<dbReference type="SMART" id="SM00248">
    <property type="entry name" value="ANK"/>
    <property type="match status" value="10"/>
</dbReference>
<sequence>MSFRKQQGDRSDDSYKFPPQTGTDATKFGRMPLHDACNRSGSLTDVQDLLSRGADPNSIDEHGRAPLCYAAWHGMDSVAGLLLGHGAQINACDSKGRTALSYAAGWGREEAVKLLVLSGADVNLADEVGRTALSYALEWPDHTAAVVLLLLDGGAEIDAKDIKGRTPLCYAAKKGQGECIRLLLDHGADAKSRDSVGHTPLIHAMSSRKAATVARLLLDGGADARAKDVRRRTALYYLITDHEGSEEFEAAVSLLLRHVDIYDPIPGFDLLTTTELSTTPLLWAVGSQYAGIVETLLERGANVEERQNRESGNKTPLLCAAEAGNSKIVEILLSHGADIEARETDAVFPEMHRAFSPPTPLFTPLLKATVCGHSSVVSILVRRGANLFAVDSLKGWTARRWAAHLVFDDIRNLLDPLRAGLTARGGDHRDTDGSNAAEIALKGT</sequence>
<feature type="repeat" description="ANK" evidence="3">
    <location>
        <begin position="276"/>
        <end position="308"/>
    </location>
</feature>
<proteinExistence type="predicted"/>
<feature type="repeat" description="ANK" evidence="3">
    <location>
        <begin position="95"/>
        <end position="127"/>
    </location>
</feature>
<evidence type="ECO:0000256" key="2">
    <source>
        <dbReference type="ARBA" id="ARBA00023043"/>
    </source>
</evidence>
<feature type="repeat" description="ANK" evidence="3">
    <location>
        <begin position="128"/>
        <end position="162"/>
    </location>
</feature>
<protein>
    <submittedName>
        <fullName evidence="5">Ankyrin repeat-containing domain protein</fullName>
    </submittedName>
</protein>
<dbReference type="Gene3D" id="1.25.40.20">
    <property type="entry name" value="Ankyrin repeat-containing domain"/>
    <property type="match status" value="5"/>
</dbReference>
<feature type="repeat" description="ANK" evidence="3">
    <location>
        <begin position="62"/>
        <end position="94"/>
    </location>
</feature>
<evidence type="ECO:0000313" key="5">
    <source>
        <dbReference type="EMBL" id="KAK4452220.1"/>
    </source>
</evidence>
<dbReference type="PROSITE" id="PS50297">
    <property type="entry name" value="ANK_REP_REGION"/>
    <property type="match status" value="5"/>
</dbReference>
<name>A0AAV9GX01_9PEZI</name>
<feature type="repeat" description="ANK" evidence="3">
    <location>
        <begin position="196"/>
        <end position="229"/>
    </location>
</feature>
<feature type="repeat" description="ANK" evidence="3">
    <location>
        <begin position="312"/>
        <end position="344"/>
    </location>
</feature>
<feature type="region of interest" description="Disordered" evidence="4">
    <location>
        <begin position="424"/>
        <end position="444"/>
    </location>
</feature>
<feature type="repeat" description="ANK" evidence="3">
    <location>
        <begin position="28"/>
        <end position="61"/>
    </location>
</feature>
<evidence type="ECO:0000256" key="4">
    <source>
        <dbReference type="SAM" id="MobiDB-lite"/>
    </source>
</evidence>
<evidence type="ECO:0000256" key="3">
    <source>
        <dbReference type="PROSITE-ProRule" id="PRU00023"/>
    </source>
</evidence>
<dbReference type="EMBL" id="MU865925">
    <property type="protein sequence ID" value="KAK4452220.1"/>
    <property type="molecule type" value="Genomic_DNA"/>
</dbReference>
<reference evidence="5" key="2">
    <citation type="submission" date="2023-05" db="EMBL/GenBank/DDBJ databases">
        <authorList>
            <consortium name="Lawrence Berkeley National Laboratory"/>
            <person name="Steindorff A."/>
            <person name="Hensen N."/>
            <person name="Bonometti L."/>
            <person name="Westerberg I."/>
            <person name="Brannstrom I.O."/>
            <person name="Guillou S."/>
            <person name="Cros-Aarteil S."/>
            <person name="Calhoun S."/>
            <person name="Haridas S."/>
            <person name="Kuo A."/>
            <person name="Mondo S."/>
            <person name="Pangilinan J."/>
            <person name="Riley R."/>
            <person name="Labutti K."/>
            <person name="Andreopoulos B."/>
            <person name="Lipzen A."/>
            <person name="Chen C."/>
            <person name="Yanf M."/>
            <person name="Daum C."/>
            <person name="Ng V."/>
            <person name="Clum A."/>
            <person name="Ohm R."/>
            <person name="Martin F."/>
            <person name="Silar P."/>
            <person name="Natvig D."/>
            <person name="Lalanne C."/>
            <person name="Gautier V."/>
            <person name="Ament-Velasquez S.L."/>
            <person name="Kruys A."/>
            <person name="Hutchinson M.I."/>
            <person name="Powell A.J."/>
            <person name="Barry K."/>
            <person name="Miller A.N."/>
            <person name="Grigoriev I.V."/>
            <person name="Debuchy R."/>
            <person name="Gladieux P."/>
            <person name="Thoren M.H."/>
            <person name="Johannesson H."/>
        </authorList>
    </citation>
    <scope>NUCLEOTIDE SEQUENCE</scope>
    <source>
        <strain evidence="5">PSN243</strain>
    </source>
</reference>
<dbReference type="PANTHER" id="PTHR24189">
    <property type="entry name" value="MYOTROPHIN"/>
    <property type="match status" value="1"/>
</dbReference>
<dbReference type="GO" id="GO:0005634">
    <property type="term" value="C:nucleus"/>
    <property type="evidence" value="ECO:0007669"/>
    <property type="project" value="TreeGrafter"/>
</dbReference>
<dbReference type="Pfam" id="PF00023">
    <property type="entry name" value="Ank"/>
    <property type="match status" value="1"/>
</dbReference>
<feature type="repeat" description="ANK" evidence="3">
    <location>
        <begin position="163"/>
        <end position="195"/>
    </location>
</feature>
<dbReference type="InterPro" id="IPR050745">
    <property type="entry name" value="Multifunctional_regulatory"/>
</dbReference>
<keyword evidence="1" id="KW-0677">Repeat</keyword>
<evidence type="ECO:0000256" key="1">
    <source>
        <dbReference type="ARBA" id="ARBA00022737"/>
    </source>
</evidence>
<dbReference type="InterPro" id="IPR002110">
    <property type="entry name" value="Ankyrin_rpt"/>
</dbReference>
<organism evidence="5 6">
    <name type="scientific">Podospora aff. communis PSN243</name>
    <dbReference type="NCBI Taxonomy" id="3040156"/>
    <lineage>
        <taxon>Eukaryota</taxon>
        <taxon>Fungi</taxon>
        <taxon>Dikarya</taxon>
        <taxon>Ascomycota</taxon>
        <taxon>Pezizomycotina</taxon>
        <taxon>Sordariomycetes</taxon>
        <taxon>Sordariomycetidae</taxon>
        <taxon>Sordariales</taxon>
        <taxon>Podosporaceae</taxon>
        <taxon>Podospora</taxon>
    </lineage>
</organism>
<comment type="caution">
    <text evidence="5">The sequence shown here is derived from an EMBL/GenBank/DDBJ whole genome shotgun (WGS) entry which is preliminary data.</text>
</comment>
<dbReference type="Pfam" id="PF12796">
    <property type="entry name" value="Ank_2"/>
    <property type="match status" value="3"/>
</dbReference>
<dbReference type="PROSITE" id="PS50088">
    <property type="entry name" value="ANK_REPEAT"/>
    <property type="match status" value="9"/>
</dbReference>
<dbReference type="PANTHER" id="PTHR24189:SF50">
    <property type="entry name" value="ANKYRIN REPEAT AND SOCS BOX PROTEIN 2"/>
    <property type="match status" value="1"/>
</dbReference>
<dbReference type="InterPro" id="IPR036770">
    <property type="entry name" value="Ankyrin_rpt-contain_sf"/>
</dbReference>
<feature type="repeat" description="ANK" evidence="3">
    <location>
        <begin position="363"/>
        <end position="392"/>
    </location>
</feature>